<dbReference type="EMBL" id="AFGF01000269">
    <property type="protein sequence ID" value="EGO61964.1"/>
    <property type="molecule type" value="Genomic_DNA"/>
</dbReference>
<sequence length="265" mass="29397">MICVLGGTQDSREIIRSIADSNYPVMASVATAYGRQLIDDERVMVNDHTLDCQGMIDWFGECGISMVIDATHPYARDVSTNAIQACAALSIPYLRYEREEVPLPDYARLHTVETAAEAARLSAGLGEVIFLTTGSRSLGVFRQEPLLAAKRIIARVLPDPAVIAECFRLGFTPRDVVAMQGPFSRELNIQLFREYRTQVIVTKNSGTVGGSDTKLKAAMDLELPIVVIDRPKVIYPCIVHSVEDVLRFIGQRRQSDGIYHRTPKN</sequence>
<reference evidence="4 5" key="1">
    <citation type="journal article" date="2011" name="EMBO J.">
        <title>Structural diversity of bacterial flagellar motors.</title>
        <authorList>
            <person name="Chen S."/>
            <person name="Beeby M."/>
            <person name="Murphy G.E."/>
            <person name="Leadbetter J.R."/>
            <person name="Hendrixson D.R."/>
            <person name="Briegel A."/>
            <person name="Li Z."/>
            <person name="Shi J."/>
            <person name="Tocheva E.I."/>
            <person name="Muller A."/>
            <person name="Dobro M.J."/>
            <person name="Jensen G.J."/>
        </authorList>
    </citation>
    <scope>NUCLEOTIDE SEQUENCE [LARGE SCALE GENOMIC DNA]</scope>
    <source>
        <strain evidence="4 5">DSM 6540</strain>
    </source>
</reference>
<dbReference type="PANTHER" id="PTHR36925:SF1">
    <property type="entry name" value="COBALT-PRECORRIN-6A REDUCTASE"/>
    <property type="match status" value="1"/>
</dbReference>
<evidence type="ECO:0000313" key="4">
    <source>
        <dbReference type="EMBL" id="EGO61964.1"/>
    </source>
</evidence>
<dbReference type="Proteomes" id="UP000003240">
    <property type="component" value="Unassembled WGS sequence"/>
</dbReference>
<gene>
    <name evidence="4" type="ORF">ALO_20852</name>
</gene>
<dbReference type="UniPathway" id="UPA00148"/>
<evidence type="ECO:0000256" key="2">
    <source>
        <dbReference type="ARBA" id="ARBA00022573"/>
    </source>
</evidence>
<dbReference type="RefSeq" id="WP_004099722.1">
    <property type="nucleotide sequence ID" value="NZ_AFGF01000269.1"/>
</dbReference>
<name>F7NPX3_9FIRM</name>
<comment type="pathway">
    <text evidence="1">Cofactor biosynthesis; adenosylcobalamin biosynthesis.</text>
</comment>
<evidence type="ECO:0000256" key="1">
    <source>
        <dbReference type="ARBA" id="ARBA00004953"/>
    </source>
</evidence>
<dbReference type="STRING" id="1009370.ALO_20852"/>
<dbReference type="NCBIfam" id="TIGR00715">
    <property type="entry name" value="precor6x_red"/>
    <property type="match status" value="1"/>
</dbReference>
<evidence type="ECO:0000313" key="5">
    <source>
        <dbReference type="Proteomes" id="UP000003240"/>
    </source>
</evidence>
<comment type="caution">
    <text evidence="4">The sequence shown here is derived from an EMBL/GenBank/DDBJ whole genome shotgun (WGS) entry which is preliminary data.</text>
</comment>
<proteinExistence type="predicted"/>
<dbReference type="GO" id="GO:0016994">
    <property type="term" value="F:precorrin-6A reductase activity"/>
    <property type="evidence" value="ECO:0007669"/>
    <property type="project" value="InterPro"/>
</dbReference>
<dbReference type="PROSITE" id="PS51014">
    <property type="entry name" value="COBK_CBIJ"/>
    <property type="match status" value="1"/>
</dbReference>
<dbReference type="Pfam" id="PF02571">
    <property type="entry name" value="CbiJ"/>
    <property type="match status" value="1"/>
</dbReference>
<dbReference type="eggNOG" id="COG2099">
    <property type="taxonomic scope" value="Bacteria"/>
</dbReference>
<dbReference type="PANTHER" id="PTHR36925">
    <property type="entry name" value="COBALT-PRECORRIN-6A REDUCTASE"/>
    <property type="match status" value="1"/>
</dbReference>
<organism evidence="4 5">
    <name type="scientific">Acetonema longum DSM 6540</name>
    <dbReference type="NCBI Taxonomy" id="1009370"/>
    <lineage>
        <taxon>Bacteria</taxon>
        <taxon>Bacillati</taxon>
        <taxon>Bacillota</taxon>
        <taxon>Negativicutes</taxon>
        <taxon>Acetonemataceae</taxon>
        <taxon>Acetonema</taxon>
    </lineage>
</organism>
<dbReference type="GO" id="GO:0009236">
    <property type="term" value="P:cobalamin biosynthetic process"/>
    <property type="evidence" value="ECO:0007669"/>
    <property type="project" value="UniProtKB-UniPathway"/>
</dbReference>
<dbReference type="OrthoDB" id="9780707at2"/>
<keyword evidence="5" id="KW-1185">Reference proteome</keyword>
<protein>
    <submittedName>
        <fullName evidence="4">Precorrin-6x reductase</fullName>
    </submittedName>
</protein>
<dbReference type="InterPro" id="IPR003723">
    <property type="entry name" value="Precorrin-6x_reduct"/>
</dbReference>
<evidence type="ECO:0000256" key="3">
    <source>
        <dbReference type="ARBA" id="ARBA00023002"/>
    </source>
</evidence>
<accession>F7NPX3</accession>
<keyword evidence="3" id="KW-0560">Oxidoreductase</keyword>
<dbReference type="AlphaFoldDB" id="F7NPX3"/>
<keyword evidence="2" id="KW-0169">Cobalamin biosynthesis</keyword>